<evidence type="ECO:0000313" key="2">
    <source>
        <dbReference type="Proteomes" id="UP000198407"/>
    </source>
</evidence>
<dbReference type="Proteomes" id="UP000198407">
    <property type="component" value="Unassembled WGS sequence"/>
</dbReference>
<dbReference type="EMBL" id="FZOL01000003">
    <property type="protein sequence ID" value="SNS10235.1"/>
    <property type="molecule type" value="Genomic_DNA"/>
</dbReference>
<dbReference type="RefSeq" id="WP_042125025.1">
    <property type="nucleotide sequence ID" value="NZ_FZOL01000003.1"/>
</dbReference>
<reference evidence="2" key="1">
    <citation type="submission" date="2017-06" db="EMBL/GenBank/DDBJ databases">
        <authorList>
            <person name="Varghese N."/>
            <person name="Submissions S."/>
        </authorList>
    </citation>
    <scope>NUCLEOTIDE SEQUENCE [LARGE SCALE GENOMIC DNA]</scope>
    <source>
        <strain evidence="2">DSM 22348</strain>
    </source>
</reference>
<protein>
    <recommendedName>
        <fullName evidence="3">PD-(D/E)XK nuclease superfamily protein</fullName>
    </recommendedName>
</protein>
<keyword evidence="2" id="KW-1185">Reference proteome</keyword>
<organism evidence="1 2">
    <name type="scientific">Pseudomonas japonica</name>
    <dbReference type="NCBI Taxonomy" id="256466"/>
    <lineage>
        <taxon>Bacteria</taxon>
        <taxon>Pseudomonadati</taxon>
        <taxon>Pseudomonadota</taxon>
        <taxon>Gammaproteobacteria</taxon>
        <taxon>Pseudomonadales</taxon>
        <taxon>Pseudomonadaceae</taxon>
        <taxon>Pseudomonas</taxon>
    </lineage>
</organism>
<proteinExistence type="predicted"/>
<evidence type="ECO:0000313" key="1">
    <source>
        <dbReference type="EMBL" id="SNS10235.1"/>
    </source>
</evidence>
<evidence type="ECO:0008006" key="3">
    <source>
        <dbReference type="Google" id="ProtNLM"/>
    </source>
</evidence>
<name>A0A239BQ59_9PSED</name>
<dbReference type="AlphaFoldDB" id="A0A239BQ59"/>
<gene>
    <name evidence="1" type="ORF">SAMN05444352_103141</name>
</gene>
<sequence length="182" mass="21580">MIKPKPDFEYMSELLHELFNRDSLQSAFNVITDQEITGWEIWFQIEFARFLAEHSSEPEWHREQSLEFDYRMEKQRYFFKPDFIIRKKHWVLDRYVALEIKQHLQQGNCISNMVADLAKVAKVRKSELDLRSFWALGIFQTDDSTDAAELIESKLTNSGQFYYESRTKVAAIPGTAFSYALF</sequence>
<dbReference type="OrthoDB" id="6874078at2"/>
<accession>A0A239BQ59</accession>